<name>A0ABV1G848_9FIRM</name>
<evidence type="ECO:0000256" key="3">
    <source>
        <dbReference type="SAM" id="SignalP"/>
    </source>
</evidence>
<keyword evidence="7" id="KW-1185">Reference proteome</keyword>
<dbReference type="InterPro" id="IPR048389">
    <property type="entry name" value="YciQ-like_C"/>
</dbReference>
<feature type="signal peptide" evidence="3">
    <location>
        <begin position="1"/>
        <end position="20"/>
    </location>
</feature>
<feature type="transmembrane region" description="Helical" evidence="2">
    <location>
        <begin position="348"/>
        <end position="366"/>
    </location>
</feature>
<dbReference type="InterPro" id="IPR018702">
    <property type="entry name" value="DUF2207"/>
</dbReference>
<feature type="region of interest" description="Disordered" evidence="1">
    <location>
        <begin position="549"/>
        <end position="601"/>
    </location>
</feature>
<keyword evidence="3" id="KW-0732">Signal</keyword>
<dbReference type="Pfam" id="PF20990">
    <property type="entry name" value="DUF2207_C"/>
    <property type="match status" value="1"/>
</dbReference>
<gene>
    <name evidence="6" type="ORF">WMO66_10060</name>
</gene>
<feature type="compositionally biased region" description="Low complexity" evidence="1">
    <location>
        <begin position="550"/>
        <end position="577"/>
    </location>
</feature>
<keyword evidence="2" id="KW-0472">Membrane</keyword>
<feature type="transmembrane region" description="Helical" evidence="2">
    <location>
        <begin position="378"/>
        <end position="395"/>
    </location>
</feature>
<organism evidence="6 7">
    <name type="scientific">Faecousia intestinalis</name>
    <dbReference type="NCBI Taxonomy" id="3133167"/>
    <lineage>
        <taxon>Bacteria</taxon>
        <taxon>Bacillati</taxon>
        <taxon>Bacillota</taxon>
        <taxon>Clostridia</taxon>
        <taxon>Eubacteriales</taxon>
        <taxon>Oscillospiraceae</taxon>
        <taxon>Faecousia</taxon>
    </lineage>
</organism>
<evidence type="ECO:0000313" key="7">
    <source>
        <dbReference type="Proteomes" id="UP001491552"/>
    </source>
</evidence>
<keyword evidence="2" id="KW-0812">Transmembrane</keyword>
<feature type="chain" id="PRO_5045728247" evidence="3">
    <location>
        <begin position="21"/>
        <end position="601"/>
    </location>
</feature>
<evidence type="ECO:0000256" key="2">
    <source>
        <dbReference type="SAM" id="Phobius"/>
    </source>
</evidence>
<evidence type="ECO:0000256" key="1">
    <source>
        <dbReference type="SAM" id="MobiDB-lite"/>
    </source>
</evidence>
<feature type="domain" description="Predicted membrane protein YciQ-like C-terminal" evidence="5">
    <location>
        <begin position="399"/>
        <end position="503"/>
    </location>
</feature>
<keyword evidence="2" id="KW-1133">Transmembrane helix</keyword>
<proteinExistence type="predicted"/>
<dbReference type="Proteomes" id="UP001491552">
    <property type="component" value="Unassembled WGS sequence"/>
</dbReference>
<reference evidence="6 7" key="1">
    <citation type="submission" date="2024-03" db="EMBL/GenBank/DDBJ databases">
        <title>Human intestinal bacterial collection.</title>
        <authorList>
            <person name="Pauvert C."/>
            <person name="Hitch T.C.A."/>
            <person name="Clavel T."/>
        </authorList>
    </citation>
    <scope>NUCLEOTIDE SEQUENCE [LARGE SCALE GENOMIC DNA]</scope>
    <source>
        <strain evidence="6 7">CLA-AA-H192</strain>
    </source>
</reference>
<feature type="transmembrane region" description="Helical" evidence="2">
    <location>
        <begin position="209"/>
        <end position="228"/>
    </location>
</feature>
<dbReference type="EMBL" id="JBBMFF010000239">
    <property type="protein sequence ID" value="MEQ2511583.1"/>
    <property type="molecule type" value="Genomic_DNA"/>
</dbReference>
<dbReference type="RefSeq" id="WP_349136289.1">
    <property type="nucleotide sequence ID" value="NZ_JBBMFF010000239.1"/>
</dbReference>
<evidence type="ECO:0000259" key="4">
    <source>
        <dbReference type="Pfam" id="PF09972"/>
    </source>
</evidence>
<feature type="domain" description="DUF2207" evidence="4">
    <location>
        <begin position="26"/>
        <end position="193"/>
    </location>
</feature>
<evidence type="ECO:0000313" key="6">
    <source>
        <dbReference type="EMBL" id="MEQ2511583.1"/>
    </source>
</evidence>
<feature type="compositionally biased region" description="Pro residues" evidence="1">
    <location>
        <begin position="578"/>
        <end position="587"/>
    </location>
</feature>
<feature type="transmembrane region" description="Helical" evidence="2">
    <location>
        <begin position="407"/>
        <end position="426"/>
    </location>
</feature>
<protein>
    <submittedName>
        <fullName evidence="6">DUF2207 domain-containing protein</fullName>
    </submittedName>
</protein>
<accession>A0ABV1G848</accession>
<evidence type="ECO:0000259" key="5">
    <source>
        <dbReference type="Pfam" id="PF20990"/>
    </source>
</evidence>
<comment type="caution">
    <text evidence="6">The sequence shown here is derived from an EMBL/GenBank/DDBJ whole genome shotgun (WGS) entry which is preliminary data.</text>
</comment>
<dbReference type="Pfam" id="PF09972">
    <property type="entry name" value="DUF2207"/>
    <property type="match status" value="1"/>
</dbReference>
<sequence length="601" mass="65686">MRRFFLAVFCALALSLSALAADAALPSLEAAVNVREDGVCEVTMTAEVDFSAAQDSLLIPLGTDARDITLAGWSYETVLQDGVTCLKLSNPAGFSGKQQFTCSYTLPCRAAEAADGQQFRLSLPETGWDYAIDSYSLTMTFPAQVTNAPEWTSGYYGDVVDNYLDIRTQENTVTAKSTAAMRDHETLTVSVQFPADTFNLRDQPGKTAGFDRIAFLVLLAAAVAFWFLRLRSGLILPRAQQTIGMESTAGEIPCQLLGEAPDAAGMIVHWGNLGYLTVRMSRGRVILYKRMEMGNERKPSERRFFAALFRAGASCEAGGLRYQAAVREMQAPILTGWRRRMFTGGNPLVLRLLGAAAGLFASLLTFDRLLPATGSRWVWLPVLTALGTAACVLVQRGVGSLFRRRRALALALGGLSAIALVIFGVLAGSLPYQLLSLLLQVFCAGTTLFGGRRTSAGEEGLRRLLGLRRYLRRADSASLQRLTLQDPQYFYRMLPFAEEMGVGGRFVRCAAGLELEPCLWLEGAAPRRAGDFFARYAAVCARLRGEDGRASAVPCRPAPRPAARTASRPAPQRRTPPFAAPEPQRPPMRPHRREEYDPDEV</sequence>